<keyword evidence="3" id="KW-1185">Reference proteome</keyword>
<dbReference type="AlphaFoldDB" id="A0A4R3KRD2"/>
<evidence type="ECO:0000259" key="1">
    <source>
        <dbReference type="Pfam" id="PF19081"/>
    </source>
</evidence>
<accession>A0A4R3KRD2</accession>
<protein>
    <recommendedName>
        <fullName evidence="1">Ig-like domain-containing protein</fullName>
    </recommendedName>
</protein>
<reference evidence="2 3" key="1">
    <citation type="submission" date="2019-03" db="EMBL/GenBank/DDBJ databases">
        <title>Genomic Encyclopedia of Type Strains, Phase IV (KMG-IV): sequencing the most valuable type-strain genomes for metagenomic binning, comparative biology and taxonomic classification.</title>
        <authorList>
            <person name="Goeker M."/>
        </authorList>
    </citation>
    <scope>NUCLEOTIDE SEQUENCE [LARGE SCALE GENOMIC DNA]</scope>
    <source>
        <strain evidence="2 3">DSM 21100</strain>
    </source>
</reference>
<dbReference type="Pfam" id="PF19081">
    <property type="entry name" value="Ig_7"/>
    <property type="match status" value="1"/>
</dbReference>
<gene>
    <name evidence="2" type="ORF">EDD80_105105</name>
</gene>
<organism evidence="2 3">
    <name type="scientific">Anseongella ginsenosidimutans</name>
    <dbReference type="NCBI Taxonomy" id="496056"/>
    <lineage>
        <taxon>Bacteria</taxon>
        <taxon>Pseudomonadati</taxon>
        <taxon>Bacteroidota</taxon>
        <taxon>Sphingobacteriia</taxon>
        <taxon>Sphingobacteriales</taxon>
        <taxon>Sphingobacteriaceae</taxon>
        <taxon>Anseongella</taxon>
    </lineage>
</organism>
<proteinExistence type="predicted"/>
<name>A0A4R3KRD2_9SPHI</name>
<dbReference type="EMBL" id="SMAD01000005">
    <property type="protein sequence ID" value="TCS87291.1"/>
    <property type="molecule type" value="Genomic_DNA"/>
</dbReference>
<evidence type="ECO:0000313" key="3">
    <source>
        <dbReference type="Proteomes" id="UP000295807"/>
    </source>
</evidence>
<dbReference type="InterPro" id="IPR044023">
    <property type="entry name" value="Ig_7"/>
</dbReference>
<dbReference type="Proteomes" id="UP000295807">
    <property type="component" value="Unassembled WGS sequence"/>
</dbReference>
<feature type="domain" description="Ig-like" evidence="1">
    <location>
        <begin position="354"/>
        <end position="435"/>
    </location>
</feature>
<evidence type="ECO:0000313" key="2">
    <source>
        <dbReference type="EMBL" id="TCS87291.1"/>
    </source>
</evidence>
<sequence>MRIVWPVITGLLLLAGVDCYAQQPMERVYADDQTFTATPVVAYVVDPEKSVDNDVTSHSTLNTIIGLLGLVGSASQNLTFTGPSLPAPNTPITVKIGFGSSVLDLLGGVTVQATLNGSPVGTAYSGSALLGLLGGSNQSEVTFTPGTNYNGVRVSVKPTLGLGVSVQVFHAYFMQPVPGPVICNEVVDVLYGVGTYGVNAAGATATVSDEWNSVDQNLDTYSTMTIGVQALAYVHQTVVYNNPSKLGDSIRVVLSDPGGLLELELLTNFQIQAYLGNQEVGPLIDGSSDLLDIDLLGLLGTPGTKVIASYAPPGVQFDRIQIRLESVVGLLDGIRVHQIERVAPKPIIAGFTDNILTICEGEPVTLTIINPEANAIYRWFDAAENGTEITSGVSADGTLFTPAGLTVGSHEFYVSVTREGCNDEASERTKITVIVIEGASAADIDVVTNDPFCLREDVVLTPSSPTITDPVFKWYHDQNKTQPITNAPDGTINYQIEQDGTLTITGLAVGTYEYYVSVSNLDQCENVAGTLKKVVVTVDALPAPPVITLTP</sequence>
<comment type="caution">
    <text evidence="2">The sequence shown here is derived from an EMBL/GenBank/DDBJ whole genome shotgun (WGS) entry which is preliminary data.</text>
</comment>